<dbReference type="GO" id="GO:0003723">
    <property type="term" value="F:RNA binding"/>
    <property type="evidence" value="ECO:0007669"/>
    <property type="project" value="InterPro"/>
</dbReference>
<dbReference type="Pfam" id="PF01535">
    <property type="entry name" value="PPR"/>
    <property type="match status" value="1"/>
</dbReference>
<dbReference type="GO" id="GO:0009451">
    <property type="term" value="P:RNA modification"/>
    <property type="evidence" value="ECO:0007669"/>
    <property type="project" value="InterPro"/>
</dbReference>
<comment type="caution">
    <text evidence="2">The sequence shown here is derived from an EMBL/GenBank/DDBJ whole genome shotgun (WGS) entry which is preliminary data.</text>
</comment>
<organism evidence="2 3">
    <name type="scientific">Zingiber officinale</name>
    <name type="common">Ginger</name>
    <name type="synonym">Amomum zingiber</name>
    <dbReference type="NCBI Taxonomy" id="94328"/>
    <lineage>
        <taxon>Eukaryota</taxon>
        <taxon>Viridiplantae</taxon>
        <taxon>Streptophyta</taxon>
        <taxon>Embryophyta</taxon>
        <taxon>Tracheophyta</taxon>
        <taxon>Spermatophyta</taxon>
        <taxon>Magnoliopsida</taxon>
        <taxon>Liliopsida</taxon>
        <taxon>Zingiberales</taxon>
        <taxon>Zingiberaceae</taxon>
        <taxon>Zingiber</taxon>
    </lineage>
</organism>
<dbReference type="EMBL" id="JACMSC010000003">
    <property type="protein sequence ID" value="KAG6528616.1"/>
    <property type="molecule type" value="Genomic_DNA"/>
</dbReference>
<name>A0A8J5LK71_ZINOF</name>
<dbReference type="PANTHER" id="PTHR24015:SF548">
    <property type="entry name" value="OS08G0340900 PROTEIN"/>
    <property type="match status" value="1"/>
</dbReference>
<gene>
    <name evidence="2" type="ORF">ZIOFF_010795</name>
</gene>
<dbReference type="AlphaFoldDB" id="A0A8J5LK71"/>
<evidence type="ECO:0000313" key="2">
    <source>
        <dbReference type="EMBL" id="KAG6528616.1"/>
    </source>
</evidence>
<dbReference type="InterPro" id="IPR046960">
    <property type="entry name" value="PPR_At4g14850-like_plant"/>
</dbReference>
<protein>
    <recommendedName>
        <fullName evidence="4">Pentatricopeptide repeat-containing protein</fullName>
    </recommendedName>
</protein>
<proteinExistence type="predicted"/>
<keyword evidence="3" id="KW-1185">Reference proteome</keyword>
<reference evidence="2 3" key="1">
    <citation type="submission" date="2020-08" db="EMBL/GenBank/DDBJ databases">
        <title>Plant Genome Project.</title>
        <authorList>
            <person name="Zhang R.-G."/>
        </authorList>
    </citation>
    <scope>NUCLEOTIDE SEQUENCE [LARGE SCALE GENOMIC DNA]</scope>
    <source>
        <tissue evidence="2">Rhizome</tissue>
    </source>
</reference>
<evidence type="ECO:0008006" key="4">
    <source>
        <dbReference type="Google" id="ProtNLM"/>
    </source>
</evidence>
<dbReference type="InterPro" id="IPR002885">
    <property type="entry name" value="PPR_rpt"/>
</dbReference>
<dbReference type="Gene3D" id="1.25.40.10">
    <property type="entry name" value="Tetratricopeptide repeat domain"/>
    <property type="match status" value="1"/>
</dbReference>
<dbReference type="Proteomes" id="UP000734854">
    <property type="component" value="Unassembled WGS sequence"/>
</dbReference>
<keyword evidence="1" id="KW-0677">Repeat</keyword>
<evidence type="ECO:0000256" key="1">
    <source>
        <dbReference type="ARBA" id="ARBA00022737"/>
    </source>
</evidence>
<dbReference type="InterPro" id="IPR011990">
    <property type="entry name" value="TPR-like_helical_dom_sf"/>
</dbReference>
<accession>A0A8J5LK71</accession>
<dbReference type="PANTHER" id="PTHR24015">
    <property type="entry name" value="OS07G0578800 PROTEIN-RELATED"/>
    <property type="match status" value="1"/>
</dbReference>
<sequence length="122" mass="13694">MAMRNLISWNTLIVGLVHIKLDCDAMEAFHSLLNDDGIRFGRAIHDLTVKLESSLAYVRNSLIDMYCKCGCLEEAEKGVAVHSLTVKIACAQNQCDGSFLITMYAKCGRKMHIRPSMRQRTS</sequence>
<evidence type="ECO:0000313" key="3">
    <source>
        <dbReference type="Proteomes" id="UP000734854"/>
    </source>
</evidence>